<comment type="caution">
    <text evidence="1">The sequence shown here is derived from an EMBL/GenBank/DDBJ whole genome shotgun (WGS) entry which is preliminary data.</text>
</comment>
<protein>
    <submittedName>
        <fullName evidence="1">Uncharacterized protein</fullName>
    </submittedName>
</protein>
<dbReference type="Proteomes" id="UP001370490">
    <property type="component" value="Unassembled WGS sequence"/>
</dbReference>
<name>A0AAN8VXP3_9MAGN</name>
<sequence>MDDTRSRISKFSKILSLWSQKTGKSSQYSFSGYQPAAAVAAYPGGGGGVLVGLSPKCV</sequence>
<accession>A0AAN8VXP3</accession>
<reference evidence="1 2" key="1">
    <citation type="submission" date="2023-12" db="EMBL/GenBank/DDBJ databases">
        <title>A high-quality genome assembly for Dillenia turbinata (Dilleniales).</title>
        <authorList>
            <person name="Chanderbali A."/>
        </authorList>
    </citation>
    <scope>NUCLEOTIDE SEQUENCE [LARGE SCALE GENOMIC DNA]</scope>
    <source>
        <strain evidence="1">LSX21</strain>
        <tissue evidence="1">Leaf</tissue>
    </source>
</reference>
<gene>
    <name evidence="1" type="ORF">RJ641_031214</name>
</gene>
<keyword evidence="2" id="KW-1185">Reference proteome</keyword>
<evidence type="ECO:0000313" key="1">
    <source>
        <dbReference type="EMBL" id="KAK6937706.1"/>
    </source>
</evidence>
<organism evidence="1 2">
    <name type="scientific">Dillenia turbinata</name>
    <dbReference type="NCBI Taxonomy" id="194707"/>
    <lineage>
        <taxon>Eukaryota</taxon>
        <taxon>Viridiplantae</taxon>
        <taxon>Streptophyta</taxon>
        <taxon>Embryophyta</taxon>
        <taxon>Tracheophyta</taxon>
        <taxon>Spermatophyta</taxon>
        <taxon>Magnoliopsida</taxon>
        <taxon>eudicotyledons</taxon>
        <taxon>Gunneridae</taxon>
        <taxon>Pentapetalae</taxon>
        <taxon>Dilleniales</taxon>
        <taxon>Dilleniaceae</taxon>
        <taxon>Dillenia</taxon>
    </lineage>
</organism>
<evidence type="ECO:0000313" key="2">
    <source>
        <dbReference type="Proteomes" id="UP001370490"/>
    </source>
</evidence>
<dbReference type="EMBL" id="JBAMMX010000006">
    <property type="protein sequence ID" value="KAK6937706.1"/>
    <property type="molecule type" value="Genomic_DNA"/>
</dbReference>
<proteinExistence type="predicted"/>
<dbReference type="AlphaFoldDB" id="A0AAN8VXP3"/>